<dbReference type="Gene3D" id="2.40.70.10">
    <property type="entry name" value="Acid Proteases"/>
    <property type="match status" value="1"/>
</dbReference>
<dbReference type="Gene3D" id="3.10.10.10">
    <property type="entry name" value="HIV Type 1 Reverse Transcriptase, subunit A, domain 1"/>
    <property type="match status" value="1"/>
</dbReference>
<keyword evidence="5" id="KW-0511">Multifunctional enzyme</keyword>
<keyword evidence="1" id="KW-0808">Transferase</keyword>
<dbReference type="GO" id="GO:0004519">
    <property type="term" value="F:endonuclease activity"/>
    <property type="evidence" value="ECO:0007669"/>
    <property type="project" value="UniProtKB-KW"/>
</dbReference>
<keyword evidence="4" id="KW-0378">Hydrolase</keyword>
<dbReference type="InterPro" id="IPR041577">
    <property type="entry name" value="RT_RNaseH_2"/>
</dbReference>
<dbReference type="PROSITE" id="PS50878">
    <property type="entry name" value="RT_POL"/>
    <property type="match status" value="1"/>
</dbReference>
<evidence type="ECO:0000256" key="5">
    <source>
        <dbReference type="ARBA" id="ARBA00023268"/>
    </source>
</evidence>
<dbReference type="Pfam" id="PF00078">
    <property type="entry name" value="RVT_1"/>
    <property type="match status" value="1"/>
</dbReference>
<dbReference type="EnsemblPlants" id="TuG1812S0000132200.01.T01">
    <property type="protein sequence ID" value="TuG1812S0000132200.01.T01"/>
    <property type="gene ID" value="TuG1812S0000132200.01"/>
</dbReference>
<evidence type="ECO:0000259" key="6">
    <source>
        <dbReference type="PROSITE" id="PS50878"/>
    </source>
</evidence>
<keyword evidence="4" id="KW-0255">Endonuclease</keyword>
<dbReference type="PANTHER" id="PTHR37984">
    <property type="entry name" value="PROTEIN CBG26694"/>
    <property type="match status" value="1"/>
</dbReference>
<dbReference type="CDD" id="cd00303">
    <property type="entry name" value="retropepsin_like"/>
    <property type="match status" value="1"/>
</dbReference>
<dbReference type="InterPro" id="IPR050951">
    <property type="entry name" value="Retrovirus_Pol_polyprotein"/>
</dbReference>
<keyword evidence="8" id="KW-1185">Reference proteome</keyword>
<name>A0A8R7VA35_TRIUA</name>
<dbReference type="CDD" id="cd09274">
    <property type="entry name" value="RNase_HI_RT_Ty3"/>
    <property type="match status" value="1"/>
</dbReference>
<dbReference type="AlphaFoldDB" id="A0A8R7VA35"/>
<proteinExistence type="predicted"/>
<keyword evidence="3" id="KW-0540">Nuclease</keyword>
<keyword evidence="2" id="KW-0548">Nucleotidyltransferase</keyword>
<dbReference type="InterPro" id="IPR043502">
    <property type="entry name" value="DNA/RNA_pol_sf"/>
</dbReference>
<evidence type="ECO:0000313" key="7">
    <source>
        <dbReference type="EnsemblPlants" id="TuG1812S0000132200.01.T01"/>
    </source>
</evidence>
<dbReference type="SUPFAM" id="SSF50630">
    <property type="entry name" value="Acid proteases"/>
    <property type="match status" value="1"/>
</dbReference>
<organism evidence="7 8">
    <name type="scientific">Triticum urartu</name>
    <name type="common">Red wild einkorn</name>
    <name type="synonym">Crithodium urartu</name>
    <dbReference type="NCBI Taxonomy" id="4572"/>
    <lineage>
        <taxon>Eukaryota</taxon>
        <taxon>Viridiplantae</taxon>
        <taxon>Streptophyta</taxon>
        <taxon>Embryophyta</taxon>
        <taxon>Tracheophyta</taxon>
        <taxon>Spermatophyta</taxon>
        <taxon>Magnoliopsida</taxon>
        <taxon>Liliopsida</taxon>
        <taxon>Poales</taxon>
        <taxon>Poaceae</taxon>
        <taxon>BOP clade</taxon>
        <taxon>Pooideae</taxon>
        <taxon>Triticodae</taxon>
        <taxon>Triticeae</taxon>
        <taxon>Triticinae</taxon>
        <taxon>Triticum</taxon>
    </lineage>
</organism>
<dbReference type="Proteomes" id="UP000015106">
    <property type="component" value="Unassembled WGS sequence"/>
</dbReference>
<evidence type="ECO:0000256" key="4">
    <source>
        <dbReference type="ARBA" id="ARBA00022759"/>
    </source>
</evidence>
<dbReference type="FunFam" id="3.30.70.270:FF:000020">
    <property type="entry name" value="Transposon Tf2-6 polyprotein-like Protein"/>
    <property type="match status" value="1"/>
</dbReference>
<accession>A0A8R7VA35</accession>
<reference evidence="8" key="1">
    <citation type="journal article" date="2013" name="Nature">
        <title>Draft genome of the wheat A-genome progenitor Triticum urartu.</title>
        <authorList>
            <person name="Ling H.Q."/>
            <person name="Zhao S."/>
            <person name="Liu D."/>
            <person name="Wang J."/>
            <person name="Sun H."/>
            <person name="Zhang C."/>
            <person name="Fan H."/>
            <person name="Li D."/>
            <person name="Dong L."/>
            <person name="Tao Y."/>
            <person name="Gao C."/>
            <person name="Wu H."/>
            <person name="Li Y."/>
            <person name="Cui Y."/>
            <person name="Guo X."/>
            <person name="Zheng S."/>
            <person name="Wang B."/>
            <person name="Yu K."/>
            <person name="Liang Q."/>
            <person name="Yang W."/>
            <person name="Lou X."/>
            <person name="Chen J."/>
            <person name="Feng M."/>
            <person name="Jian J."/>
            <person name="Zhang X."/>
            <person name="Luo G."/>
            <person name="Jiang Y."/>
            <person name="Liu J."/>
            <person name="Wang Z."/>
            <person name="Sha Y."/>
            <person name="Zhang B."/>
            <person name="Wu H."/>
            <person name="Tang D."/>
            <person name="Shen Q."/>
            <person name="Xue P."/>
            <person name="Zou S."/>
            <person name="Wang X."/>
            <person name="Liu X."/>
            <person name="Wang F."/>
            <person name="Yang Y."/>
            <person name="An X."/>
            <person name="Dong Z."/>
            <person name="Zhang K."/>
            <person name="Zhang X."/>
            <person name="Luo M.C."/>
            <person name="Dvorak J."/>
            <person name="Tong Y."/>
            <person name="Wang J."/>
            <person name="Yang H."/>
            <person name="Li Z."/>
            <person name="Wang D."/>
            <person name="Zhang A."/>
            <person name="Wang J."/>
        </authorList>
    </citation>
    <scope>NUCLEOTIDE SEQUENCE</scope>
    <source>
        <strain evidence="8">cv. G1812</strain>
    </source>
</reference>
<evidence type="ECO:0000256" key="2">
    <source>
        <dbReference type="ARBA" id="ARBA00022695"/>
    </source>
</evidence>
<dbReference type="Pfam" id="PF17919">
    <property type="entry name" value="RT_RNaseH_2"/>
    <property type="match status" value="1"/>
</dbReference>
<dbReference type="InterPro" id="IPR000477">
    <property type="entry name" value="RT_dom"/>
</dbReference>
<dbReference type="InterPro" id="IPR021109">
    <property type="entry name" value="Peptidase_aspartic_dom_sf"/>
</dbReference>
<dbReference type="PANTHER" id="PTHR37984:SF5">
    <property type="entry name" value="PROTEIN NYNRIN-LIKE"/>
    <property type="match status" value="1"/>
</dbReference>
<dbReference type="SUPFAM" id="SSF56672">
    <property type="entry name" value="DNA/RNA polymerases"/>
    <property type="match status" value="1"/>
</dbReference>
<sequence length="618" mass="69921">MLELFSVETSNEVEGEVQQVHAISRPALDGGVSPKAFQLLATMQDQEVLILVDSGSSTSFINQRLAERLSGARALHQPCRVKVADGGELVCSASIPDCQWSSQGLEFVTDMKILPLGVYDAILGMDWLEQHSPMTVDWRNKHLRIPTALGPASLFGHEAQSTQCHVINSAQLQQLHRHGALLHLCLLYPIDEKPKHSVPEAPGLQRLLAEFEDVFGEPQGLPPRRACDHKIPLMPGAQPVNIRPYRHKPEHKSEIERQVQELLQSGVIQRSHNTFSSPVILVKKKDDTWRMCVDYRHLNAMTHVSKFPVPIIEELLDELHGAVWFSKLDLRAGYHQIRLAEGEEFKTAFQTHSDHYEFKVLSFGLAGGPGTFNGAITETMHPLLRHYVLLFFDDILVFSKTWEDHLAHLRQVLELLRRDQWKVKESKCEFGQRQLSYLGHVISSEGVATDPGKIQAVEAWPTPTDAKEVRRFLGLAGYYRRFVRGFGIIARPMFNLLKKGVPFVWTENTDQAFTLLKQQLVSAPVLAMPDFSKPFTIETDACDKGIGAVLQQEGHPIAFMSKGLSPRPGLSTYEKEYLAIVVAVDQWRPYLQHSEFVIFIDQKSLIHLEEQRLTMPWQ</sequence>
<dbReference type="Gramene" id="TuG1812S0000132200.01.T01">
    <property type="protein sequence ID" value="TuG1812S0000132200.01.T01"/>
    <property type="gene ID" value="TuG1812S0000132200.01"/>
</dbReference>
<dbReference type="GO" id="GO:0016779">
    <property type="term" value="F:nucleotidyltransferase activity"/>
    <property type="evidence" value="ECO:0007669"/>
    <property type="project" value="UniProtKB-KW"/>
</dbReference>
<dbReference type="Pfam" id="PF08284">
    <property type="entry name" value="RVP_2"/>
    <property type="match status" value="1"/>
</dbReference>
<evidence type="ECO:0000256" key="3">
    <source>
        <dbReference type="ARBA" id="ARBA00022722"/>
    </source>
</evidence>
<dbReference type="InterPro" id="IPR043128">
    <property type="entry name" value="Rev_trsase/Diguanyl_cyclase"/>
</dbReference>
<feature type="domain" description="Reverse transcriptase" evidence="6">
    <location>
        <begin position="263"/>
        <end position="442"/>
    </location>
</feature>
<reference evidence="7" key="2">
    <citation type="submission" date="2022-06" db="UniProtKB">
        <authorList>
            <consortium name="EnsemblPlants"/>
        </authorList>
    </citation>
    <scope>IDENTIFICATION</scope>
</reference>
<protein>
    <recommendedName>
        <fullName evidence="6">Reverse transcriptase domain-containing protein</fullName>
    </recommendedName>
</protein>
<dbReference type="Gene3D" id="3.30.70.270">
    <property type="match status" value="2"/>
</dbReference>
<dbReference type="CDD" id="cd01647">
    <property type="entry name" value="RT_LTR"/>
    <property type="match status" value="1"/>
</dbReference>
<evidence type="ECO:0000313" key="8">
    <source>
        <dbReference type="Proteomes" id="UP000015106"/>
    </source>
</evidence>
<evidence type="ECO:0000256" key="1">
    <source>
        <dbReference type="ARBA" id="ARBA00022679"/>
    </source>
</evidence>